<protein>
    <submittedName>
        <fullName evidence="1">Uncharacterized protein</fullName>
    </submittedName>
</protein>
<dbReference type="OrthoDB" id="2428737at2759"/>
<reference evidence="1" key="1">
    <citation type="submission" date="2013-08" db="EMBL/GenBank/DDBJ databases">
        <title>Gene expansion shapes genome architecture in the human pathogen Lichtheimia corymbifera: an evolutionary genomics analysis in the ancient terrestrial Mucorales (Mucoromycotina).</title>
        <authorList>
            <person name="Schwartze V.U."/>
            <person name="Winter S."/>
            <person name="Shelest E."/>
            <person name="Marcet-Houben M."/>
            <person name="Horn F."/>
            <person name="Wehner S."/>
            <person name="Hoffmann K."/>
            <person name="Riege K."/>
            <person name="Sammeth M."/>
            <person name="Nowrousian M."/>
            <person name="Valiante V."/>
            <person name="Linde J."/>
            <person name="Jacobsen I.D."/>
            <person name="Marz M."/>
            <person name="Brakhage A.A."/>
            <person name="Gabaldon T."/>
            <person name="Bocker S."/>
            <person name="Voigt K."/>
        </authorList>
    </citation>
    <scope>NUCLEOTIDE SEQUENCE [LARGE SCALE GENOMIC DNA]</scope>
    <source>
        <strain evidence="1">FSU 9682</strain>
    </source>
</reference>
<evidence type="ECO:0000313" key="2">
    <source>
        <dbReference type="Proteomes" id="UP000027586"/>
    </source>
</evidence>
<gene>
    <name evidence="1" type="ORF">LCOR_02806.1</name>
</gene>
<keyword evidence="2" id="KW-1185">Reference proteome</keyword>
<proteinExistence type="predicted"/>
<dbReference type="AlphaFoldDB" id="A0A068RLV7"/>
<dbReference type="Proteomes" id="UP000027586">
    <property type="component" value="Unassembled WGS sequence"/>
</dbReference>
<name>A0A068RLV7_9FUNG</name>
<sequence>MNADMMEHRLRVGCNLWKSATHGIIDCDTAASIIRKTMTDSSLATRASSLRKKNEQHWNIKSVLQLDY</sequence>
<accession>A0A068RLV7</accession>
<evidence type="ECO:0000313" key="1">
    <source>
        <dbReference type="EMBL" id="CDH51158.1"/>
    </source>
</evidence>
<organism evidence="1 2">
    <name type="scientific">Lichtheimia corymbifera JMRC:FSU:9682</name>
    <dbReference type="NCBI Taxonomy" id="1263082"/>
    <lineage>
        <taxon>Eukaryota</taxon>
        <taxon>Fungi</taxon>
        <taxon>Fungi incertae sedis</taxon>
        <taxon>Mucoromycota</taxon>
        <taxon>Mucoromycotina</taxon>
        <taxon>Mucoromycetes</taxon>
        <taxon>Mucorales</taxon>
        <taxon>Lichtheimiaceae</taxon>
        <taxon>Lichtheimia</taxon>
    </lineage>
</organism>
<comment type="caution">
    <text evidence="1">The sequence shown here is derived from an EMBL/GenBank/DDBJ whole genome shotgun (WGS) entry which is preliminary data.</text>
</comment>
<dbReference type="VEuPathDB" id="FungiDB:LCOR_02806.1"/>
<dbReference type="EMBL" id="CBTN010000008">
    <property type="protein sequence ID" value="CDH51158.1"/>
    <property type="molecule type" value="Genomic_DNA"/>
</dbReference>